<dbReference type="OrthoDB" id="9807354at2"/>
<evidence type="ECO:0000256" key="1">
    <source>
        <dbReference type="ARBA" id="ARBA00004162"/>
    </source>
</evidence>
<protein>
    <submittedName>
        <fullName evidence="9">TrbI/VirB10 family protein</fullName>
    </submittedName>
</protein>
<feature type="region of interest" description="Disordered" evidence="7">
    <location>
        <begin position="1"/>
        <end position="24"/>
    </location>
</feature>
<reference evidence="9 10" key="1">
    <citation type="submission" date="2019-01" db="EMBL/GenBank/DDBJ databases">
        <authorList>
            <person name="Chen W.-M."/>
        </authorList>
    </citation>
    <scope>NUCLEOTIDE SEQUENCE [LARGE SCALE GENOMIC DNA]</scope>
    <source>
        <strain evidence="9 10">CCP-7</strain>
    </source>
</reference>
<organism evidence="9 10">
    <name type="scientific">Sphingomonas crocodyli</name>
    <dbReference type="NCBI Taxonomy" id="1979270"/>
    <lineage>
        <taxon>Bacteria</taxon>
        <taxon>Pseudomonadati</taxon>
        <taxon>Pseudomonadota</taxon>
        <taxon>Alphaproteobacteria</taxon>
        <taxon>Sphingomonadales</taxon>
        <taxon>Sphingomonadaceae</taxon>
        <taxon>Sphingomonas</taxon>
    </lineage>
</organism>
<feature type="region of interest" description="Disordered" evidence="7">
    <location>
        <begin position="163"/>
        <end position="196"/>
    </location>
</feature>
<comment type="subcellular location">
    <subcellularLocation>
        <location evidence="1">Cell membrane</location>
        <topology evidence="1">Single-pass membrane protein</topology>
    </subcellularLocation>
</comment>
<dbReference type="NCBIfam" id="NF038091">
    <property type="entry name" value="T4SS_VirB10"/>
    <property type="match status" value="1"/>
</dbReference>
<feature type="region of interest" description="Disordered" evidence="7">
    <location>
        <begin position="114"/>
        <end position="150"/>
    </location>
</feature>
<evidence type="ECO:0000256" key="4">
    <source>
        <dbReference type="ARBA" id="ARBA00022692"/>
    </source>
</evidence>
<name>A0A437LYP5_9SPHN</name>
<feature type="transmembrane region" description="Helical" evidence="8">
    <location>
        <begin position="42"/>
        <end position="61"/>
    </location>
</feature>
<dbReference type="AlphaFoldDB" id="A0A437LYP5"/>
<dbReference type="InterPro" id="IPR047695">
    <property type="entry name" value="T4SS_VirB10/PtlG"/>
</dbReference>
<comment type="similarity">
    <text evidence="2">Belongs to the TrbI/VirB10 family.</text>
</comment>
<feature type="compositionally biased region" description="Polar residues" evidence="7">
    <location>
        <begin position="118"/>
        <end position="134"/>
    </location>
</feature>
<keyword evidence="10" id="KW-1185">Reference proteome</keyword>
<sequence length="396" mass="41278">MAGERQRDVAGTSAPTRDATPAVADIDRGAIGSIGDNTRTNLMRGGAFAAVAAVVGVFFITQSGPGRGDGRTQAEKRAEATPVKAVVDYAQVMAHDAADPRLVAGEANGRAPQLSDVIASNPQVPAITPSGSEASQDDRTPQRSAGQIMADAKRRAPLIAFGGGQAHDRQGDRPGEPPSSSPVSAEGDATDLDRLRRQSSVKIARASMLGDRDTLVTAGTLLPCVLQSAINSTQPGYTSCTIPRDIFSDNGNVIVMEKGTRVLGEYRGGISQGQNRLFILWTRAVTPSGVAIDLASPASDALGRSGVPGTIDSHFWDRFGGALLLSLIDDGMQVAGQALADRGSNTTQVPSDAAGVALQNSVGIKPVLRKNQGEDVGIFVAQDFDFAHVYGLRLKR</sequence>
<evidence type="ECO:0000256" key="3">
    <source>
        <dbReference type="ARBA" id="ARBA00022475"/>
    </source>
</evidence>
<keyword evidence="5 8" id="KW-1133">Transmembrane helix</keyword>
<evidence type="ECO:0000256" key="5">
    <source>
        <dbReference type="ARBA" id="ARBA00022989"/>
    </source>
</evidence>
<evidence type="ECO:0000256" key="2">
    <source>
        <dbReference type="ARBA" id="ARBA00010265"/>
    </source>
</evidence>
<gene>
    <name evidence="9" type="ORF">EOD43_18655</name>
</gene>
<evidence type="ECO:0000256" key="6">
    <source>
        <dbReference type="ARBA" id="ARBA00023136"/>
    </source>
</evidence>
<dbReference type="Pfam" id="PF03743">
    <property type="entry name" value="TrbI"/>
    <property type="match status" value="1"/>
</dbReference>
<proteinExistence type="inferred from homology"/>
<dbReference type="InterPro" id="IPR042217">
    <property type="entry name" value="T4SS_VirB10/TrbI"/>
</dbReference>
<keyword evidence="6 8" id="KW-0472">Membrane</keyword>
<evidence type="ECO:0000256" key="7">
    <source>
        <dbReference type="SAM" id="MobiDB-lite"/>
    </source>
</evidence>
<comment type="caution">
    <text evidence="9">The sequence shown here is derived from an EMBL/GenBank/DDBJ whole genome shotgun (WGS) entry which is preliminary data.</text>
</comment>
<dbReference type="Gene3D" id="2.40.128.260">
    <property type="entry name" value="Type IV secretion system, VirB10/TraB/TrbI"/>
    <property type="match status" value="2"/>
</dbReference>
<keyword evidence="3" id="KW-1003">Cell membrane</keyword>
<dbReference type="Proteomes" id="UP000282971">
    <property type="component" value="Unassembled WGS sequence"/>
</dbReference>
<dbReference type="CDD" id="cd16429">
    <property type="entry name" value="VirB10"/>
    <property type="match status" value="1"/>
</dbReference>
<evidence type="ECO:0000256" key="8">
    <source>
        <dbReference type="SAM" id="Phobius"/>
    </source>
</evidence>
<dbReference type="EMBL" id="SACN01000003">
    <property type="protein sequence ID" value="RVT90549.1"/>
    <property type="molecule type" value="Genomic_DNA"/>
</dbReference>
<feature type="compositionally biased region" description="Basic and acidic residues" evidence="7">
    <location>
        <begin position="166"/>
        <end position="175"/>
    </location>
</feature>
<evidence type="ECO:0000313" key="10">
    <source>
        <dbReference type="Proteomes" id="UP000282971"/>
    </source>
</evidence>
<accession>A0A437LYP5</accession>
<dbReference type="GO" id="GO:0005886">
    <property type="term" value="C:plasma membrane"/>
    <property type="evidence" value="ECO:0007669"/>
    <property type="project" value="UniProtKB-SubCell"/>
</dbReference>
<dbReference type="InterPro" id="IPR005498">
    <property type="entry name" value="T4SS_VirB10/TraB/TrbI"/>
</dbReference>
<keyword evidence="4 8" id="KW-0812">Transmembrane</keyword>
<evidence type="ECO:0000313" key="9">
    <source>
        <dbReference type="EMBL" id="RVT90549.1"/>
    </source>
</evidence>